<sequence length="271" mass="29146">MGASFALALRANGYAGRLIGISRSAETLRKAQARDLVDIVSSELSHAGEADVVVLCTPVRTLITQIGQLANLCRPGAIITDMGSTKTEVVRAMDALPAHLRAVGSHPMCGKETAGIDAADASLYRGAPWLLTRTRRSDDEALSIVRALAERVGATPREIGVEHHDALLAFASHLPYALAVALVTATDQFSLNQPEVWQVMAGGFRDTSRVAASDVTMWLDILLTNADAVLGAVRDFQFTLDQFTALLERRDEEGLRAFLAAAAQARKTHFR</sequence>
<evidence type="ECO:0000256" key="1">
    <source>
        <dbReference type="ARBA" id="ARBA00007964"/>
    </source>
</evidence>
<reference evidence="4 5" key="1">
    <citation type="submission" date="2017-11" db="EMBL/GenBank/DDBJ databases">
        <title>Evolution of Phototrophy in the Chloroflexi Phylum Driven by Horizontal Gene Transfer.</title>
        <authorList>
            <person name="Ward L.M."/>
            <person name="Hemp J."/>
            <person name="Shih P.M."/>
            <person name="Mcglynn S.E."/>
            <person name="Fischer W."/>
        </authorList>
    </citation>
    <scope>NUCLEOTIDE SEQUENCE [LARGE SCALE GENOMIC DNA]</scope>
    <source>
        <strain evidence="4">JP3_7</strain>
    </source>
</reference>
<dbReference type="AlphaFoldDB" id="A0A2M8QF56"/>
<dbReference type="Gene3D" id="3.40.50.720">
    <property type="entry name" value="NAD(P)-binding Rossmann-like Domain"/>
    <property type="match status" value="1"/>
</dbReference>
<dbReference type="Proteomes" id="UP000230790">
    <property type="component" value="Unassembled WGS sequence"/>
</dbReference>
<organism evidence="4 5">
    <name type="scientific">Candidatus Thermofonsia Clade 3 bacterium</name>
    <dbReference type="NCBI Taxonomy" id="2364212"/>
    <lineage>
        <taxon>Bacteria</taxon>
        <taxon>Bacillati</taxon>
        <taxon>Chloroflexota</taxon>
        <taxon>Candidatus Thermofontia</taxon>
        <taxon>Candidatus Thermofonsia Clade 3</taxon>
    </lineage>
</organism>
<dbReference type="InterPro" id="IPR046825">
    <property type="entry name" value="PDH_C"/>
</dbReference>
<evidence type="ECO:0000256" key="2">
    <source>
        <dbReference type="ARBA" id="ARBA00023002"/>
    </source>
</evidence>
<feature type="domain" description="Prephenate/arogenate dehydrogenase" evidence="3">
    <location>
        <begin position="1"/>
        <end position="271"/>
    </location>
</feature>
<dbReference type="EMBL" id="PGTN01000016">
    <property type="protein sequence ID" value="PJF48382.1"/>
    <property type="molecule type" value="Genomic_DNA"/>
</dbReference>
<comment type="similarity">
    <text evidence="1">Belongs to the prephenate/arogenate dehydrogenase family.</text>
</comment>
<protein>
    <submittedName>
        <fullName evidence="4">Prephenate dehydrogenase/arogenate dehydrogenase family protein</fullName>
    </submittedName>
</protein>
<dbReference type="GO" id="GO:0070403">
    <property type="term" value="F:NAD+ binding"/>
    <property type="evidence" value="ECO:0007669"/>
    <property type="project" value="InterPro"/>
</dbReference>
<dbReference type="GO" id="GO:0006571">
    <property type="term" value="P:tyrosine biosynthetic process"/>
    <property type="evidence" value="ECO:0007669"/>
    <property type="project" value="InterPro"/>
</dbReference>
<gene>
    <name evidence="4" type="ORF">CUN48_03865</name>
</gene>
<dbReference type="InterPro" id="IPR046826">
    <property type="entry name" value="PDH_N"/>
</dbReference>
<dbReference type="FunFam" id="3.40.50.720:FF:000208">
    <property type="entry name" value="Prephenate dehydrogenase"/>
    <property type="match status" value="1"/>
</dbReference>
<dbReference type="PANTHER" id="PTHR21363:SF0">
    <property type="entry name" value="PREPHENATE DEHYDROGENASE [NADP(+)]"/>
    <property type="match status" value="1"/>
</dbReference>
<dbReference type="PROSITE" id="PS51176">
    <property type="entry name" value="PDH_ADH"/>
    <property type="match status" value="1"/>
</dbReference>
<dbReference type="GO" id="GO:0008977">
    <property type="term" value="F:prephenate dehydrogenase (NAD+) activity"/>
    <property type="evidence" value="ECO:0007669"/>
    <property type="project" value="InterPro"/>
</dbReference>
<dbReference type="SUPFAM" id="SSF48179">
    <property type="entry name" value="6-phosphogluconate dehydrogenase C-terminal domain-like"/>
    <property type="match status" value="1"/>
</dbReference>
<dbReference type="Pfam" id="PF20463">
    <property type="entry name" value="PDH_C"/>
    <property type="match status" value="1"/>
</dbReference>
<evidence type="ECO:0000313" key="5">
    <source>
        <dbReference type="Proteomes" id="UP000230790"/>
    </source>
</evidence>
<dbReference type="PANTHER" id="PTHR21363">
    <property type="entry name" value="PREPHENATE DEHYDROGENASE"/>
    <property type="match status" value="1"/>
</dbReference>
<dbReference type="InterPro" id="IPR036291">
    <property type="entry name" value="NAD(P)-bd_dom_sf"/>
</dbReference>
<dbReference type="InterPro" id="IPR008927">
    <property type="entry name" value="6-PGluconate_DH-like_C_sf"/>
</dbReference>
<evidence type="ECO:0000313" key="4">
    <source>
        <dbReference type="EMBL" id="PJF48382.1"/>
    </source>
</evidence>
<comment type="caution">
    <text evidence="4">The sequence shown here is derived from an EMBL/GenBank/DDBJ whole genome shotgun (WGS) entry which is preliminary data.</text>
</comment>
<dbReference type="GO" id="GO:0004665">
    <property type="term" value="F:prephenate dehydrogenase (NADP+) activity"/>
    <property type="evidence" value="ECO:0007669"/>
    <property type="project" value="InterPro"/>
</dbReference>
<accession>A0A2M8QF56</accession>
<proteinExistence type="inferred from homology"/>
<name>A0A2M8QF56_9CHLR</name>
<keyword evidence="2" id="KW-0560">Oxidoreductase</keyword>
<dbReference type="Pfam" id="PF02153">
    <property type="entry name" value="PDH_N"/>
    <property type="match status" value="1"/>
</dbReference>
<evidence type="ECO:0000259" key="3">
    <source>
        <dbReference type="PROSITE" id="PS51176"/>
    </source>
</evidence>
<dbReference type="InterPro" id="IPR003099">
    <property type="entry name" value="Prephen_DH"/>
</dbReference>
<dbReference type="InterPro" id="IPR050812">
    <property type="entry name" value="Preph/Arog_dehydrog"/>
</dbReference>
<dbReference type="Gene3D" id="1.10.3660.10">
    <property type="entry name" value="6-phosphogluconate dehydrogenase C-terminal like domain"/>
    <property type="match status" value="1"/>
</dbReference>
<dbReference type="SUPFAM" id="SSF51735">
    <property type="entry name" value="NAD(P)-binding Rossmann-fold domains"/>
    <property type="match status" value="1"/>
</dbReference>